<organism evidence="2 3">
    <name type="scientific">Candolleomyces eurysporus</name>
    <dbReference type="NCBI Taxonomy" id="2828524"/>
    <lineage>
        <taxon>Eukaryota</taxon>
        <taxon>Fungi</taxon>
        <taxon>Dikarya</taxon>
        <taxon>Basidiomycota</taxon>
        <taxon>Agaricomycotina</taxon>
        <taxon>Agaricomycetes</taxon>
        <taxon>Agaricomycetidae</taxon>
        <taxon>Agaricales</taxon>
        <taxon>Agaricineae</taxon>
        <taxon>Psathyrellaceae</taxon>
        <taxon>Candolleomyces</taxon>
    </lineage>
</organism>
<dbReference type="Proteomes" id="UP001140091">
    <property type="component" value="Unassembled WGS sequence"/>
</dbReference>
<evidence type="ECO:0000313" key="2">
    <source>
        <dbReference type="EMBL" id="KAJ2923138.1"/>
    </source>
</evidence>
<reference evidence="2" key="1">
    <citation type="submission" date="2022-06" db="EMBL/GenBank/DDBJ databases">
        <title>Genome Sequence of Candolleomyces eurysporus.</title>
        <authorList>
            <person name="Buettner E."/>
        </authorList>
    </citation>
    <scope>NUCLEOTIDE SEQUENCE</scope>
    <source>
        <strain evidence="2">VTCC 930004</strain>
    </source>
</reference>
<protein>
    <submittedName>
        <fullName evidence="2">Uncharacterized protein</fullName>
    </submittedName>
</protein>
<feature type="region of interest" description="Disordered" evidence="1">
    <location>
        <begin position="1"/>
        <end position="33"/>
    </location>
</feature>
<name>A0A9W8MBL4_9AGAR</name>
<evidence type="ECO:0000313" key="3">
    <source>
        <dbReference type="Proteomes" id="UP001140091"/>
    </source>
</evidence>
<keyword evidence="3" id="KW-1185">Reference proteome</keyword>
<sequence length="33" mass="3435">MPTNINSVKGNTKPVNSLTEPAEMGCGSDEDPT</sequence>
<proteinExistence type="predicted"/>
<dbReference type="AlphaFoldDB" id="A0A9W8MBL4"/>
<feature type="compositionally biased region" description="Polar residues" evidence="1">
    <location>
        <begin position="1"/>
        <end position="19"/>
    </location>
</feature>
<accession>A0A9W8MBL4</accession>
<gene>
    <name evidence="2" type="ORF">H1R20_g13956</name>
</gene>
<evidence type="ECO:0000256" key="1">
    <source>
        <dbReference type="SAM" id="MobiDB-lite"/>
    </source>
</evidence>
<dbReference type="EMBL" id="JANBPK010001409">
    <property type="protein sequence ID" value="KAJ2923138.1"/>
    <property type="molecule type" value="Genomic_DNA"/>
</dbReference>
<comment type="caution">
    <text evidence="2">The sequence shown here is derived from an EMBL/GenBank/DDBJ whole genome shotgun (WGS) entry which is preliminary data.</text>
</comment>
<feature type="non-terminal residue" evidence="2">
    <location>
        <position position="33"/>
    </location>
</feature>